<keyword evidence="11 13" id="KW-0289">Folate biosynthesis</keyword>
<reference evidence="17" key="1">
    <citation type="submission" date="2016-10" db="EMBL/GenBank/DDBJ databases">
        <authorList>
            <person name="Varghese N."/>
            <person name="Submissions S."/>
        </authorList>
    </citation>
    <scope>NUCLEOTIDE SEQUENCE [LARGE SCALE GENOMIC DNA]</scope>
    <source>
        <strain evidence="17">DSM 19083</strain>
    </source>
</reference>
<dbReference type="STRING" id="285351.SAMN04488035_2003"/>
<keyword evidence="10" id="KW-0067">ATP-binding</keyword>
<feature type="compositionally biased region" description="Low complexity" evidence="14">
    <location>
        <begin position="367"/>
        <end position="377"/>
    </location>
</feature>
<evidence type="ECO:0000256" key="11">
    <source>
        <dbReference type="ARBA" id="ARBA00022909"/>
    </source>
</evidence>
<evidence type="ECO:0000256" key="3">
    <source>
        <dbReference type="ARBA" id="ARBA00005013"/>
    </source>
</evidence>
<evidence type="ECO:0000256" key="13">
    <source>
        <dbReference type="RuleBase" id="RU362079"/>
    </source>
</evidence>
<evidence type="ECO:0000256" key="5">
    <source>
        <dbReference type="ARBA" id="ARBA00005708"/>
    </source>
</evidence>
<dbReference type="GO" id="GO:0046656">
    <property type="term" value="P:folic acid biosynthetic process"/>
    <property type="evidence" value="ECO:0007669"/>
    <property type="project" value="UniProtKB-UniRule"/>
</dbReference>
<comment type="similarity">
    <text evidence="5 13">Belongs to the DHNA family.</text>
</comment>
<dbReference type="InterPro" id="IPR043133">
    <property type="entry name" value="GTP-CH-I_C/QueF"/>
</dbReference>
<dbReference type="RefSeq" id="WP_229828730.1">
    <property type="nucleotide sequence ID" value="NZ_BNAN01000003.1"/>
</dbReference>
<dbReference type="CDD" id="cd00483">
    <property type="entry name" value="HPPK"/>
    <property type="match status" value="1"/>
</dbReference>
<dbReference type="AlphaFoldDB" id="A0A1I2GTF1"/>
<dbReference type="PROSITE" id="PS00794">
    <property type="entry name" value="HPPK"/>
    <property type="match status" value="1"/>
</dbReference>
<keyword evidence="8" id="KW-0547">Nucleotide-binding</keyword>
<gene>
    <name evidence="16" type="ORF">SAMN04488035_2003</name>
</gene>
<evidence type="ECO:0000259" key="15">
    <source>
        <dbReference type="PROSITE" id="PS00794"/>
    </source>
</evidence>
<evidence type="ECO:0000313" key="16">
    <source>
        <dbReference type="EMBL" id="SFF21214.1"/>
    </source>
</evidence>
<dbReference type="Pfam" id="PF01288">
    <property type="entry name" value="HPPK"/>
    <property type="match status" value="1"/>
</dbReference>
<dbReference type="Gene3D" id="3.30.70.560">
    <property type="entry name" value="7,8-Dihydro-6-hydroxymethylpterin-pyrophosphokinase HPPK"/>
    <property type="match status" value="1"/>
</dbReference>
<dbReference type="InterPro" id="IPR035907">
    <property type="entry name" value="Hppk_sf"/>
</dbReference>
<comment type="pathway">
    <text evidence="4">Cofactor biosynthesis; tetrahydrofolate biosynthesis; 2-amino-4-hydroxy-6-hydroxymethyl-7,8-dihydropteridine diphosphate from 7,8-dihydroneopterin triphosphate: step 4/4.</text>
</comment>
<comment type="catalytic activity">
    <reaction evidence="2 13">
        <text>7,8-dihydroneopterin = 6-hydroxymethyl-7,8-dihydropterin + glycolaldehyde</text>
        <dbReference type="Rhea" id="RHEA:10540"/>
        <dbReference type="ChEBI" id="CHEBI:17001"/>
        <dbReference type="ChEBI" id="CHEBI:17071"/>
        <dbReference type="ChEBI" id="CHEBI:44841"/>
        <dbReference type="EC" id="4.1.2.25"/>
    </reaction>
</comment>
<evidence type="ECO:0000256" key="14">
    <source>
        <dbReference type="SAM" id="MobiDB-lite"/>
    </source>
</evidence>
<dbReference type="SMART" id="SM00905">
    <property type="entry name" value="FolB"/>
    <property type="match status" value="1"/>
</dbReference>
<dbReference type="GO" id="GO:0016301">
    <property type="term" value="F:kinase activity"/>
    <property type="evidence" value="ECO:0007669"/>
    <property type="project" value="UniProtKB-KW"/>
</dbReference>
<evidence type="ECO:0000256" key="8">
    <source>
        <dbReference type="ARBA" id="ARBA00022741"/>
    </source>
</evidence>
<keyword evidence="9 16" id="KW-0418">Kinase</keyword>
<dbReference type="NCBIfam" id="TIGR00525">
    <property type="entry name" value="folB"/>
    <property type="match status" value="1"/>
</dbReference>
<dbReference type="GO" id="GO:0046654">
    <property type="term" value="P:tetrahydrofolate biosynthetic process"/>
    <property type="evidence" value="ECO:0007669"/>
    <property type="project" value="UniProtKB-UniRule"/>
</dbReference>
<keyword evidence="12 13" id="KW-0456">Lyase</keyword>
<dbReference type="InterPro" id="IPR006157">
    <property type="entry name" value="FolB_dom"/>
</dbReference>
<dbReference type="GO" id="GO:0003848">
    <property type="term" value="F:2-amino-4-hydroxy-6-hydroxymethyldihydropteridine diphosphokinase activity"/>
    <property type="evidence" value="ECO:0007669"/>
    <property type="project" value="UniProtKB-EC"/>
</dbReference>
<feature type="region of interest" description="Disordered" evidence="14">
    <location>
        <begin position="172"/>
        <end position="192"/>
    </location>
</feature>
<dbReference type="InterPro" id="IPR006156">
    <property type="entry name" value="Dihydroneopterin_aldolase"/>
</dbReference>
<comment type="similarity">
    <text evidence="6">In the N-terminal section; belongs to the DHNA family.</text>
</comment>
<dbReference type="InterPro" id="IPR000550">
    <property type="entry name" value="Hppk"/>
</dbReference>
<dbReference type="Proteomes" id="UP000198520">
    <property type="component" value="Unassembled WGS sequence"/>
</dbReference>
<dbReference type="NCBIfam" id="TIGR00526">
    <property type="entry name" value="folB_dom"/>
    <property type="match status" value="1"/>
</dbReference>
<dbReference type="Gene3D" id="3.30.1130.10">
    <property type="match status" value="1"/>
</dbReference>
<dbReference type="FunFam" id="3.30.1130.10:FF:000003">
    <property type="entry name" value="7,8-dihydroneopterin aldolase"/>
    <property type="match status" value="1"/>
</dbReference>
<feature type="region of interest" description="Disordered" evidence="14">
    <location>
        <begin position="367"/>
        <end position="390"/>
    </location>
</feature>
<evidence type="ECO:0000256" key="4">
    <source>
        <dbReference type="ARBA" id="ARBA00005051"/>
    </source>
</evidence>
<dbReference type="Pfam" id="PF02152">
    <property type="entry name" value="FolB"/>
    <property type="match status" value="1"/>
</dbReference>
<dbReference type="PANTHER" id="PTHR43071">
    <property type="entry name" value="2-AMINO-4-HYDROXY-6-HYDROXYMETHYLDIHYDROPTERIDINE PYROPHOSPHOKINASE"/>
    <property type="match status" value="1"/>
</dbReference>
<dbReference type="EC" id="4.1.2.25" evidence="13"/>
<feature type="compositionally biased region" description="Pro residues" evidence="14">
    <location>
        <begin position="378"/>
        <end position="390"/>
    </location>
</feature>
<dbReference type="GO" id="GO:0005524">
    <property type="term" value="F:ATP binding"/>
    <property type="evidence" value="ECO:0007669"/>
    <property type="project" value="UniProtKB-KW"/>
</dbReference>
<evidence type="ECO:0000256" key="10">
    <source>
        <dbReference type="ARBA" id="ARBA00022840"/>
    </source>
</evidence>
<dbReference type="SUPFAM" id="SSF55083">
    <property type="entry name" value="6-hydroxymethyl-7,8-dihydropterin pyrophosphokinase, HPPK"/>
    <property type="match status" value="1"/>
</dbReference>
<comment type="catalytic activity">
    <reaction evidence="1">
        <text>6-hydroxymethyl-7,8-dihydropterin + ATP = (7,8-dihydropterin-6-yl)methyl diphosphate + AMP + H(+)</text>
        <dbReference type="Rhea" id="RHEA:11412"/>
        <dbReference type="ChEBI" id="CHEBI:15378"/>
        <dbReference type="ChEBI" id="CHEBI:30616"/>
        <dbReference type="ChEBI" id="CHEBI:44841"/>
        <dbReference type="ChEBI" id="CHEBI:72950"/>
        <dbReference type="ChEBI" id="CHEBI:456215"/>
        <dbReference type="EC" id="2.7.6.3"/>
    </reaction>
</comment>
<evidence type="ECO:0000256" key="2">
    <source>
        <dbReference type="ARBA" id="ARBA00001353"/>
    </source>
</evidence>
<organism evidence="16 17">
    <name type="scientific">Flavimobilis marinus</name>
    <dbReference type="NCBI Taxonomy" id="285351"/>
    <lineage>
        <taxon>Bacteria</taxon>
        <taxon>Bacillati</taxon>
        <taxon>Actinomycetota</taxon>
        <taxon>Actinomycetes</taxon>
        <taxon>Micrococcales</taxon>
        <taxon>Jonesiaceae</taxon>
        <taxon>Flavimobilis</taxon>
    </lineage>
</organism>
<protein>
    <recommendedName>
        <fullName evidence="13">Bifunctional folate synthesis protein</fullName>
    </recommendedName>
    <domain>
        <recommendedName>
            <fullName evidence="13">Dihydroneopterin aldolase</fullName>
            <shortName evidence="13">DHNA</shortName>
            <ecNumber evidence="13">4.1.2.25</ecNumber>
        </recommendedName>
        <alternativeName>
            <fullName evidence="13">7,8-dihydroneopterin aldolase</fullName>
        </alternativeName>
    </domain>
    <domain>
        <recommendedName>
            <fullName evidence="13">2-amino-4-hydroxy-6-hydroxymethyldihydropteridine pyrophosphokinase</fullName>
            <ecNumber evidence="13">2.7.6.3</ecNumber>
        </recommendedName>
        <alternativeName>
            <fullName evidence="13">6-hydroxymethyl-7,8-dihydropterin pyrophosphokinase</fullName>
            <shortName evidence="13">PPPK</shortName>
        </alternativeName>
        <alternativeName>
            <fullName evidence="13">7,8-dihydro-6-hydroxymethylpterin pyrophosphokinase</fullName>
            <shortName evidence="13">HPPK</shortName>
        </alternativeName>
    </domain>
</protein>
<proteinExistence type="inferred from homology"/>
<dbReference type="CDD" id="cd00534">
    <property type="entry name" value="DHNA_DHNTPE"/>
    <property type="match status" value="1"/>
</dbReference>
<evidence type="ECO:0000256" key="9">
    <source>
        <dbReference type="ARBA" id="ARBA00022777"/>
    </source>
</evidence>
<dbReference type="EC" id="2.7.6.3" evidence="13"/>
<keyword evidence="17" id="KW-1185">Reference proteome</keyword>
<dbReference type="NCBIfam" id="TIGR01498">
    <property type="entry name" value="folK"/>
    <property type="match status" value="1"/>
</dbReference>
<feature type="domain" description="7,8-dihydro-6-hydroxymethylpterin-pyrophosphokinase" evidence="15">
    <location>
        <begin position="281"/>
        <end position="292"/>
    </location>
</feature>
<evidence type="ECO:0000256" key="12">
    <source>
        <dbReference type="ARBA" id="ARBA00023239"/>
    </source>
</evidence>
<dbReference type="EMBL" id="FONZ01000003">
    <property type="protein sequence ID" value="SFF21214.1"/>
    <property type="molecule type" value="Genomic_DNA"/>
</dbReference>
<dbReference type="SUPFAM" id="SSF55620">
    <property type="entry name" value="Tetrahydrobiopterin biosynthesis enzymes-like"/>
    <property type="match status" value="1"/>
</dbReference>
<evidence type="ECO:0000256" key="7">
    <source>
        <dbReference type="ARBA" id="ARBA00022679"/>
    </source>
</evidence>
<evidence type="ECO:0000256" key="6">
    <source>
        <dbReference type="ARBA" id="ARBA00009640"/>
    </source>
</evidence>
<name>A0A1I2GTF1_9MICO</name>
<keyword evidence="7" id="KW-0808">Transferase</keyword>
<dbReference type="UniPathway" id="UPA00077">
    <property type="reaction ID" value="UER00154"/>
</dbReference>
<sequence>MTYLPPTAPVLDEHGRPADQIRLLGLSATGHHGVLDHERVDGQTFVADVVVHVDTRRAAATDDLVHTLNYASLAQDVVAVLAGPAVNLVETVAEQVAALVLDRPGVVAVDVAVHKPGAPVPVPFTDVVVAIRRDRTKLPSARFDPTAAPAASVAEIATPRTVEDAALSVAHAPVEDPDPAPPAPDRLDETPGGPVRAVLALGANLGDARATLREAVHELAQTPGIEMLAVAPLARTAAVGGPEQPDYLNTVVLVATALSPRQLLHACQGVEQRHGRTREVRWGARTLDIDVVDIAGIVAVTDDLELPHPRANARAFVLQPWAEVEPGAFLPGLGGGPVDALAATAPDRDGVRWLALDWLNEAPAPVAAPARPAAHAEPPAPPVPLPPEPS</sequence>
<dbReference type="PANTHER" id="PTHR43071:SF1">
    <property type="entry name" value="2-AMINO-4-HYDROXY-6-HYDROXYMETHYLDIHYDROPTERIDINE PYROPHOSPHOKINASE"/>
    <property type="match status" value="1"/>
</dbReference>
<accession>A0A1I2GTF1</accession>
<comment type="function">
    <text evidence="13">Catalyzes the conversion of 7,8-dihydroneopterin to 6-hydroxymethyl-7,8-dihydropterin.</text>
</comment>
<dbReference type="GO" id="GO:0004150">
    <property type="term" value="F:dihydroneopterin aldolase activity"/>
    <property type="evidence" value="ECO:0007669"/>
    <property type="project" value="UniProtKB-UniRule"/>
</dbReference>
<evidence type="ECO:0000313" key="17">
    <source>
        <dbReference type="Proteomes" id="UP000198520"/>
    </source>
</evidence>
<evidence type="ECO:0000256" key="1">
    <source>
        <dbReference type="ARBA" id="ARBA00000198"/>
    </source>
</evidence>
<comment type="pathway">
    <text evidence="3 13">Cofactor biosynthesis; tetrahydrofolate biosynthesis; 2-amino-4-hydroxy-6-hydroxymethyl-7,8-dihydropteridine diphosphate from 7,8-dihydroneopterin triphosphate: step 3/4.</text>
</comment>